<dbReference type="Gene3D" id="1.20.140.150">
    <property type="match status" value="1"/>
</dbReference>
<accession>A0ABM1TKA6</accession>
<evidence type="ECO:0000256" key="2">
    <source>
        <dbReference type="ARBA" id="ARBA00022692"/>
    </source>
</evidence>
<keyword evidence="2" id="KW-0812">Transmembrane</keyword>
<dbReference type="RefSeq" id="XP_022256312.1">
    <property type="nucleotide sequence ID" value="XM_022400604.1"/>
</dbReference>
<dbReference type="Pfam" id="PF13903">
    <property type="entry name" value="Claudin_2"/>
    <property type="match status" value="1"/>
</dbReference>
<keyword evidence="3" id="KW-1133">Transmembrane helix</keyword>
<dbReference type="Proteomes" id="UP000694941">
    <property type="component" value="Unplaced"/>
</dbReference>
<evidence type="ECO:0000313" key="6">
    <source>
        <dbReference type="RefSeq" id="XP_022256312.1"/>
    </source>
</evidence>
<protein>
    <submittedName>
        <fullName evidence="6">Uncharacterized protein LOC111089017</fullName>
    </submittedName>
</protein>
<gene>
    <name evidence="6" type="primary">LOC111089017</name>
</gene>
<evidence type="ECO:0000313" key="5">
    <source>
        <dbReference type="Proteomes" id="UP000694941"/>
    </source>
</evidence>
<dbReference type="GeneID" id="111089017"/>
<dbReference type="InterPro" id="IPR004031">
    <property type="entry name" value="PMP22/EMP/MP20/Claudin"/>
</dbReference>
<dbReference type="PANTHER" id="PTHR21215">
    <property type="entry name" value="LD36024P"/>
    <property type="match status" value="1"/>
</dbReference>
<evidence type="ECO:0000256" key="3">
    <source>
        <dbReference type="ARBA" id="ARBA00022989"/>
    </source>
</evidence>
<sequence>MACSAISLSIGTISALVAVACLAIAFGTDNWYEIRVNRTSIRQKLDGNEEAMNEFEENIRYFDRDEGLFRICFPNNKPQNAKTFLSPVLTECININYYIPDNEISDAFSETRWERLRKYRI</sequence>
<keyword evidence="5" id="KW-1185">Reference proteome</keyword>
<name>A0ABM1TKA6_LIMPO</name>
<reference evidence="6" key="1">
    <citation type="submission" date="2025-08" db="UniProtKB">
        <authorList>
            <consortium name="RefSeq"/>
        </authorList>
    </citation>
    <scope>IDENTIFICATION</scope>
    <source>
        <tissue evidence="6">Muscle</tissue>
    </source>
</reference>
<evidence type="ECO:0000256" key="1">
    <source>
        <dbReference type="ARBA" id="ARBA00004141"/>
    </source>
</evidence>
<evidence type="ECO:0000256" key="4">
    <source>
        <dbReference type="ARBA" id="ARBA00023136"/>
    </source>
</evidence>
<comment type="subcellular location">
    <subcellularLocation>
        <location evidence="1">Membrane</location>
        <topology evidence="1">Multi-pass membrane protein</topology>
    </subcellularLocation>
</comment>
<proteinExistence type="predicted"/>
<organism evidence="5 6">
    <name type="scientific">Limulus polyphemus</name>
    <name type="common">Atlantic horseshoe crab</name>
    <dbReference type="NCBI Taxonomy" id="6850"/>
    <lineage>
        <taxon>Eukaryota</taxon>
        <taxon>Metazoa</taxon>
        <taxon>Ecdysozoa</taxon>
        <taxon>Arthropoda</taxon>
        <taxon>Chelicerata</taxon>
        <taxon>Merostomata</taxon>
        <taxon>Xiphosura</taxon>
        <taxon>Limulidae</taxon>
        <taxon>Limulus</taxon>
    </lineage>
</organism>
<dbReference type="PANTHER" id="PTHR21215:SF0">
    <property type="entry name" value="LD36024P"/>
    <property type="match status" value="1"/>
</dbReference>
<keyword evidence="4" id="KW-0472">Membrane</keyword>